<feature type="region of interest" description="Disordered" evidence="7">
    <location>
        <begin position="1"/>
        <end position="27"/>
    </location>
</feature>
<dbReference type="Proteomes" id="UP000013827">
    <property type="component" value="Unassembled WGS sequence"/>
</dbReference>
<evidence type="ECO:0000256" key="2">
    <source>
        <dbReference type="ARBA" id="ARBA00022840"/>
    </source>
</evidence>
<dbReference type="PaxDb" id="2903-EOD13884"/>
<dbReference type="GeneID" id="17259910"/>
<dbReference type="CDD" id="cd00124">
    <property type="entry name" value="MYSc"/>
    <property type="match status" value="1"/>
</dbReference>
<dbReference type="RefSeq" id="XP_005766313.1">
    <property type="nucleotide sequence ID" value="XM_005766256.1"/>
</dbReference>
<evidence type="ECO:0000259" key="8">
    <source>
        <dbReference type="PROSITE" id="PS51456"/>
    </source>
</evidence>
<dbReference type="Gene3D" id="1.20.120.720">
    <property type="entry name" value="Myosin VI head, motor domain, U50 subdomain"/>
    <property type="match status" value="1"/>
</dbReference>
<keyword evidence="1 6" id="KW-0547">Nucleotide-binding</keyword>
<comment type="similarity">
    <text evidence="6">Belongs to the TRAFAC class myosin-kinesin ATPase superfamily. Myosin family.</text>
</comment>
<dbReference type="GO" id="GO:0051015">
    <property type="term" value="F:actin filament binding"/>
    <property type="evidence" value="ECO:0007669"/>
    <property type="project" value="TreeGrafter"/>
</dbReference>
<keyword evidence="3 6" id="KW-0518">Myosin</keyword>
<dbReference type="SUPFAM" id="SSF52540">
    <property type="entry name" value="P-loop containing nucleoside triphosphate hydrolases"/>
    <property type="match status" value="1"/>
</dbReference>
<evidence type="ECO:0000256" key="1">
    <source>
        <dbReference type="ARBA" id="ARBA00022741"/>
    </source>
</evidence>
<dbReference type="GO" id="GO:0005524">
    <property type="term" value="F:ATP binding"/>
    <property type="evidence" value="ECO:0007669"/>
    <property type="project" value="UniProtKB-UniRule"/>
</dbReference>
<dbReference type="InterPro" id="IPR036961">
    <property type="entry name" value="Kinesin_motor_dom_sf"/>
</dbReference>
<feature type="region of interest" description="Disordered" evidence="7">
    <location>
        <begin position="487"/>
        <end position="509"/>
    </location>
</feature>
<dbReference type="KEGG" id="ehx:EMIHUDRAFT_103727"/>
<dbReference type="GO" id="GO:0016459">
    <property type="term" value="C:myosin complex"/>
    <property type="evidence" value="ECO:0007669"/>
    <property type="project" value="UniProtKB-KW"/>
</dbReference>
<reference evidence="9" key="2">
    <citation type="submission" date="2024-10" db="UniProtKB">
        <authorList>
            <consortium name="EnsemblProtists"/>
        </authorList>
    </citation>
    <scope>IDENTIFICATION</scope>
</reference>
<evidence type="ECO:0000313" key="10">
    <source>
        <dbReference type="Proteomes" id="UP000013827"/>
    </source>
</evidence>
<evidence type="ECO:0000313" key="9">
    <source>
        <dbReference type="EnsemblProtists" id="EOD13884"/>
    </source>
</evidence>
<keyword evidence="10" id="KW-1185">Reference proteome</keyword>
<evidence type="ECO:0000256" key="4">
    <source>
        <dbReference type="ARBA" id="ARBA00023175"/>
    </source>
</evidence>
<dbReference type="PANTHER" id="PTHR13140:SF845">
    <property type="entry name" value="MYOSIN-LIKE PROTEIN"/>
    <property type="match status" value="1"/>
</dbReference>
<feature type="binding site" evidence="6">
    <location>
        <begin position="233"/>
        <end position="240"/>
    </location>
    <ligand>
        <name>ATP</name>
        <dbReference type="ChEBI" id="CHEBI:30616"/>
    </ligand>
</feature>
<dbReference type="InterPro" id="IPR027417">
    <property type="entry name" value="P-loop_NTPase"/>
</dbReference>
<evidence type="ECO:0000256" key="6">
    <source>
        <dbReference type="PROSITE-ProRule" id="PRU00782"/>
    </source>
</evidence>
<dbReference type="GO" id="GO:0016020">
    <property type="term" value="C:membrane"/>
    <property type="evidence" value="ECO:0007669"/>
    <property type="project" value="TreeGrafter"/>
</dbReference>
<proteinExistence type="inferred from homology"/>
<sequence>MGACGSRPFSKRRQGRKARAAAEKEAADQATTAAAVAAAAAAETATVAEAAALAAAAAEKEAAAMPRSNTVGEISTDDLGEWSPNSSLGAGSVSCLTPAAARLRVRLVSGLRRASLPNGATLSVNRGACGAADLLEEYLSLGGDAGRYELVTQNQRARFEAGEVYTHVGPLLLAINPFRPLPGLYDAAAMRQHADPSRPSEVPHVYAVAREACGALLGGLGSEKGSHSIVVSGCSGSGKTETAKHALTFIVSFSLGGGGGGGEGDVEAVGARLLAATPLLEALGNASTARNWNSSRFGKGVLLSRNLCGDAAAGRGEGGLRASIRTYLLETSRVVGGAEGERCFHVFYQLLAAPQEALSRSKHHLSPLAAPRDFTMLSQYQGSPAAVDDARGFEATASALAAVGLSPAEAEALLSLLAALLHLSNVDFDAEAPADRLSARTDAGLEVGFSFMHDYDAASASASPRLSSGEGGEGDSADILRRMFGQGEEGGEEGGEAGGSAPFTPGPLTKQAGWMAEREAQYAFAPPFSPDGTLVHATALLGAPNLGDLLTRRRIEVAREQMTIGLAEDYARDTRAGLLKGIYARLFAWVVRRVNQSLREAAAAGAGSERALADADASVEVLDIFGFERKGVNSFEQLCINYANEKLHHLFLAALLAAERQALLREGAWGDEAAPGGGAPRPLFEDNQPCLDLFEAPPCGILLLLDDGAKLAGATPAERRRRAREFESQLRSEHASSSRLVLHSAARGGFTVRHFAGDVTYAVDQMFAKLAEVPDRLLAELPSLGFLLPGGGSGDAGGAGGADAKAGRRPKWTPTRAQGAGGSSVAAPPQRAVSRLQPSTARLFLDEMAYLQHRLRRSTVHHVHCVAPNADAAPRRFDEELVGDQLRSLGTAAALQLAFAVRLPYPTLCASLRGHLAPTAAGIALLPRRAAEAALAVCKVPPADYRMGTRATKLFLKPRAARRLQQLQALDAPVDSSNGRSIFGGAMNRR</sequence>
<dbReference type="PROSITE" id="PS51456">
    <property type="entry name" value="MYOSIN_MOTOR"/>
    <property type="match status" value="1"/>
</dbReference>
<dbReference type="Pfam" id="PF00063">
    <property type="entry name" value="Myosin_head"/>
    <property type="match status" value="2"/>
</dbReference>
<dbReference type="GO" id="GO:0005737">
    <property type="term" value="C:cytoplasm"/>
    <property type="evidence" value="ECO:0007669"/>
    <property type="project" value="TreeGrafter"/>
</dbReference>
<dbReference type="EnsemblProtists" id="EOD13884">
    <property type="protein sequence ID" value="EOD13884"/>
    <property type="gene ID" value="EMIHUDRAFT_103727"/>
</dbReference>
<dbReference type="Gene3D" id="3.40.850.10">
    <property type="entry name" value="Kinesin motor domain"/>
    <property type="match status" value="1"/>
</dbReference>
<feature type="region of interest" description="Actin-binding" evidence="6">
    <location>
        <begin position="848"/>
        <end position="870"/>
    </location>
</feature>
<evidence type="ECO:0000256" key="5">
    <source>
        <dbReference type="ARBA" id="ARBA00023203"/>
    </source>
</evidence>
<dbReference type="PRINTS" id="PR00193">
    <property type="entry name" value="MYOSINHEAVY"/>
</dbReference>
<evidence type="ECO:0000256" key="3">
    <source>
        <dbReference type="ARBA" id="ARBA00023123"/>
    </source>
</evidence>
<keyword evidence="2 6" id="KW-0067">ATP-binding</keyword>
<reference evidence="10" key="1">
    <citation type="journal article" date="2013" name="Nature">
        <title>Pan genome of the phytoplankton Emiliania underpins its global distribution.</title>
        <authorList>
            <person name="Read B.A."/>
            <person name="Kegel J."/>
            <person name="Klute M.J."/>
            <person name="Kuo A."/>
            <person name="Lefebvre S.C."/>
            <person name="Maumus F."/>
            <person name="Mayer C."/>
            <person name="Miller J."/>
            <person name="Monier A."/>
            <person name="Salamov A."/>
            <person name="Young J."/>
            <person name="Aguilar M."/>
            <person name="Claverie J.M."/>
            <person name="Frickenhaus S."/>
            <person name="Gonzalez K."/>
            <person name="Herman E.K."/>
            <person name="Lin Y.C."/>
            <person name="Napier J."/>
            <person name="Ogata H."/>
            <person name="Sarno A.F."/>
            <person name="Shmutz J."/>
            <person name="Schroeder D."/>
            <person name="de Vargas C."/>
            <person name="Verret F."/>
            <person name="von Dassow P."/>
            <person name="Valentin K."/>
            <person name="Van de Peer Y."/>
            <person name="Wheeler G."/>
            <person name="Dacks J.B."/>
            <person name="Delwiche C.F."/>
            <person name="Dyhrman S.T."/>
            <person name="Glockner G."/>
            <person name="John U."/>
            <person name="Richards T."/>
            <person name="Worden A.Z."/>
            <person name="Zhang X."/>
            <person name="Grigoriev I.V."/>
            <person name="Allen A.E."/>
            <person name="Bidle K."/>
            <person name="Borodovsky M."/>
            <person name="Bowler C."/>
            <person name="Brownlee C."/>
            <person name="Cock J.M."/>
            <person name="Elias M."/>
            <person name="Gladyshev V.N."/>
            <person name="Groth M."/>
            <person name="Guda C."/>
            <person name="Hadaegh A."/>
            <person name="Iglesias-Rodriguez M.D."/>
            <person name="Jenkins J."/>
            <person name="Jones B.M."/>
            <person name="Lawson T."/>
            <person name="Leese F."/>
            <person name="Lindquist E."/>
            <person name="Lobanov A."/>
            <person name="Lomsadze A."/>
            <person name="Malik S.B."/>
            <person name="Marsh M.E."/>
            <person name="Mackinder L."/>
            <person name="Mock T."/>
            <person name="Mueller-Roeber B."/>
            <person name="Pagarete A."/>
            <person name="Parker M."/>
            <person name="Probert I."/>
            <person name="Quesneville H."/>
            <person name="Raines C."/>
            <person name="Rensing S.A."/>
            <person name="Riano-Pachon D.M."/>
            <person name="Richier S."/>
            <person name="Rokitta S."/>
            <person name="Shiraiwa Y."/>
            <person name="Soanes D.M."/>
            <person name="van der Giezen M."/>
            <person name="Wahlund T.M."/>
            <person name="Williams B."/>
            <person name="Wilson W."/>
            <person name="Wolfe G."/>
            <person name="Wurch L.L."/>
        </authorList>
    </citation>
    <scope>NUCLEOTIDE SEQUENCE</scope>
</reference>
<dbReference type="eggNOG" id="KOG4229">
    <property type="taxonomic scope" value="Eukaryota"/>
</dbReference>
<feature type="domain" description="Myosin motor" evidence="8">
    <location>
        <begin position="151"/>
        <end position="969"/>
    </location>
</feature>
<feature type="compositionally biased region" description="Basic residues" evidence="7">
    <location>
        <begin position="9"/>
        <end position="19"/>
    </location>
</feature>
<keyword evidence="5 6" id="KW-0009">Actin-binding</keyword>
<keyword evidence="4 6" id="KW-0505">Motor protein</keyword>
<organism evidence="9 10">
    <name type="scientific">Emiliania huxleyi (strain CCMP1516)</name>
    <dbReference type="NCBI Taxonomy" id="280463"/>
    <lineage>
        <taxon>Eukaryota</taxon>
        <taxon>Haptista</taxon>
        <taxon>Haptophyta</taxon>
        <taxon>Prymnesiophyceae</taxon>
        <taxon>Isochrysidales</taxon>
        <taxon>Noelaerhabdaceae</taxon>
        <taxon>Emiliania</taxon>
    </lineage>
</organism>
<dbReference type="GO" id="GO:0007015">
    <property type="term" value="P:actin filament organization"/>
    <property type="evidence" value="ECO:0007669"/>
    <property type="project" value="TreeGrafter"/>
</dbReference>
<name>A0A0D3IRJ9_EMIH1</name>
<dbReference type="HOGENOM" id="CLU_301779_0_0_1"/>
<dbReference type="Gene3D" id="1.20.58.530">
    <property type="match status" value="1"/>
</dbReference>
<accession>A0A0D3IRJ9</accession>
<evidence type="ECO:0000256" key="7">
    <source>
        <dbReference type="SAM" id="MobiDB-lite"/>
    </source>
</evidence>
<dbReference type="AlphaFoldDB" id="A0A0D3IRJ9"/>
<dbReference type="GO" id="GO:0000146">
    <property type="term" value="F:microfilament motor activity"/>
    <property type="evidence" value="ECO:0007669"/>
    <property type="project" value="TreeGrafter"/>
</dbReference>
<dbReference type="SMART" id="SM00242">
    <property type="entry name" value="MYSc"/>
    <property type="match status" value="1"/>
</dbReference>
<dbReference type="STRING" id="2903.R1DYV8"/>
<feature type="region of interest" description="Disordered" evidence="7">
    <location>
        <begin position="795"/>
        <end position="832"/>
    </location>
</feature>
<protein>
    <recommendedName>
        <fullName evidence="8">Myosin motor domain-containing protein</fullName>
    </recommendedName>
</protein>
<dbReference type="PANTHER" id="PTHR13140">
    <property type="entry name" value="MYOSIN"/>
    <property type="match status" value="1"/>
</dbReference>
<dbReference type="InterPro" id="IPR001609">
    <property type="entry name" value="Myosin_head_motor_dom-like"/>
</dbReference>